<protein>
    <submittedName>
        <fullName evidence="1">Uncharacterized protein</fullName>
    </submittedName>
</protein>
<sequence>MAAIICIDYYQKEQYQLLLQTATDRDKLDATYDGWLKSFRKAFSNIKKSGFEPVKVNVDVKELLAYCIVQGLENNAITRSQFCADLAKEGKWETIENN</sequence>
<comment type="caution">
    <text evidence="1">The sequence shown here is derived from an EMBL/GenBank/DDBJ whole genome shotgun (WGS) entry which is preliminary data.</text>
</comment>
<name>A0A533QDN6_9BACT</name>
<organism evidence="1 2">
    <name type="scientific">Candidatus Jettenia ecosi</name>
    <dbReference type="NCBI Taxonomy" id="2494326"/>
    <lineage>
        <taxon>Bacteria</taxon>
        <taxon>Pseudomonadati</taxon>
        <taxon>Planctomycetota</taxon>
        <taxon>Candidatus Brocadiia</taxon>
        <taxon>Candidatus Brocadiales</taxon>
        <taxon>Candidatus Brocadiaceae</taxon>
        <taxon>Candidatus Jettenia</taxon>
    </lineage>
</organism>
<dbReference type="AlphaFoldDB" id="A0A533QDN6"/>
<dbReference type="Proteomes" id="UP000319783">
    <property type="component" value="Unassembled WGS sequence"/>
</dbReference>
<reference evidence="1 2" key="1">
    <citation type="submission" date="2019-04" db="EMBL/GenBank/DDBJ databases">
        <title>Genome of a novel bacterium Candidatus Jettenia ecosi reconstructed from metagenome of an anammox bioreactor.</title>
        <authorList>
            <person name="Mardanov A.V."/>
            <person name="Beletsky A.V."/>
            <person name="Ravin N.V."/>
            <person name="Botchkova E.A."/>
            <person name="Litti Y.V."/>
            <person name="Nozhevnikova A.N."/>
        </authorList>
    </citation>
    <scope>NUCLEOTIDE SEQUENCE [LARGE SCALE GENOMIC DNA]</scope>
    <source>
        <strain evidence="1">J2</strain>
    </source>
</reference>
<proteinExistence type="predicted"/>
<evidence type="ECO:0000313" key="1">
    <source>
        <dbReference type="EMBL" id="TLD42818.1"/>
    </source>
</evidence>
<evidence type="ECO:0000313" key="2">
    <source>
        <dbReference type="Proteomes" id="UP000319783"/>
    </source>
</evidence>
<accession>A0A533QDN6</accession>
<gene>
    <name evidence="1" type="ORF">JETT_0840</name>
</gene>
<dbReference type="EMBL" id="SULG01000012">
    <property type="protein sequence ID" value="TLD42818.1"/>
    <property type="molecule type" value="Genomic_DNA"/>
</dbReference>